<proteinExistence type="predicted"/>
<organism evidence="2 3">
    <name type="scientific">Petrolisthes manimaculis</name>
    <dbReference type="NCBI Taxonomy" id="1843537"/>
    <lineage>
        <taxon>Eukaryota</taxon>
        <taxon>Metazoa</taxon>
        <taxon>Ecdysozoa</taxon>
        <taxon>Arthropoda</taxon>
        <taxon>Crustacea</taxon>
        <taxon>Multicrustacea</taxon>
        <taxon>Malacostraca</taxon>
        <taxon>Eumalacostraca</taxon>
        <taxon>Eucarida</taxon>
        <taxon>Decapoda</taxon>
        <taxon>Pleocyemata</taxon>
        <taxon>Anomura</taxon>
        <taxon>Galatheoidea</taxon>
        <taxon>Porcellanidae</taxon>
        <taxon>Petrolisthes</taxon>
    </lineage>
</organism>
<dbReference type="Proteomes" id="UP001292094">
    <property type="component" value="Unassembled WGS sequence"/>
</dbReference>
<reference evidence="2" key="1">
    <citation type="submission" date="2023-11" db="EMBL/GenBank/DDBJ databases">
        <title>Genome assemblies of two species of porcelain crab, Petrolisthes cinctipes and Petrolisthes manimaculis (Anomura: Porcellanidae).</title>
        <authorList>
            <person name="Angst P."/>
        </authorList>
    </citation>
    <scope>NUCLEOTIDE SEQUENCE</scope>
    <source>
        <strain evidence="2">PB745_02</strain>
        <tissue evidence="2">Gill</tissue>
    </source>
</reference>
<dbReference type="EMBL" id="JAWZYT010002341">
    <property type="protein sequence ID" value="KAK4305019.1"/>
    <property type="molecule type" value="Genomic_DNA"/>
</dbReference>
<keyword evidence="1" id="KW-0472">Membrane</keyword>
<evidence type="ECO:0000256" key="1">
    <source>
        <dbReference type="SAM" id="Phobius"/>
    </source>
</evidence>
<name>A0AAE1PAP9_9EUCA</name>
<gene>
    <name evidence="2" type="ORF">Pmani_023064</name>
</gene>
<accession>A0AAE1PAP9</accession>
<keyword evidence="1" id="KW-0812">Transmembrane</keyword>
<feature type="transmembrane region" description="Helical" evidence="1">
    <location>
        <begin position="20"/>
        <end position="41"/>
    </location>
</feature>
<keyword evidence="3" id="KW-1185">Reference proteome</keyword>
<dbReference type="AlphaFoldDB" id="A0AAE1PAP9"/>
<evidence type="ECO:0000313" key="2">
    <source>
        <dbReference type="EMBL" id="KAK4305019.1"/>
    </source>
</evidence>
<sequence length="110" mass="12204">MTDDQGRGRDGMRMDEERTSVHDILTGVYTTQMLLMAVLGMKEMREKLSISLLSLPPTSHLFSLPWWSVAVLQEGEVCDRSGGLQVVVAGAPQPQHPAFTTVIPFFGWKS</sequence>
<keyword evidence="1" id="KW-1133">Transmembrane helix</keyword>
<protein>
    <submittedName>
        <fullName evidence="2">Uncharacterized protein</fullName>
    </submittedName>
</protein>
<comment type="caution">
    <text evidence="2">The sequence shown here is derived from an EMBL/GenBank/DDBJ whole genome shotgun (WGS) entry which is preliminary data.</text>
</comment>
<evidence type="ECO:0000313" key="3">
    <source>
        <dbReference type="Proteomes" id="UP001292094"/>
    </source>
</evidence>